<dbReference type="Proteomes" id="UP000599437">
    <property type="component" value="Unassembled WGS sequence"/>
</dbReference>
<reference evidence="2" key="1">
    <citation type="journal article" date="2019" name="Int. J. Syst. Evol. Microbiol.">
        <title>The Global Catalogue of Microorganisms (GCM) 10K type strain sequencing project: providing services to taxonomists for standard genome sequencing and annotation.</title>
        <authorList>
            <consortium name="The Broad Institute Genomics Platform"/>
            <consortium name="The Broad Institute Genome Sequencing Center for Infectious Disease"/>
            <person name="Wu L."/>
            <person name="Ma J."/>
        </authorList>
    </citation>
    <scope>NUCLEOTIDE SEQUENCE [LARGE SCALE GENOMIC DNA]</scope>
    <source>
        <strain evidence="2">JCM 4737</strain>
    </source>
</reference>
<organism evidence="1 2">
    <name type="scientific">Streptomyces chryseus</name>
    <dbReference type="NCBI Taxonomy" id="68186"/>
    <lineage>
        <taxon>Bacteria</taxon>
        <taxon>Bacillati</taxon>
        <taxon>Actinomycetota</taxon>
        <taxon>Actinomycetes</taxon>
        <taxon>Kitasatosporales</taxon>
        <taxon>Streptomycetaceae</taxon>
        <taxon>Streptomyces</taxon>
    </lineage>
</organism>
<comment type="caution">
    <text evidence="1">The sequence shown here is derived from an EMBL/GenBank/DDBJ whole genome shotgun (WGS) entry which is preliminary data.</text>
</comment>
<sequence>MTPVVETGPSDHVVITGPLPTTFCRDPTEGVSTRCQGPILRPWSGTDSFGQYQTAMERVIR</sequence>
<keyword evidence="2" id="KW-1185">Reference proteome</keyword>
<gene>
    <name evidence="1" type="ORF">GCM10010346_00230</name>
</gene>
<protein>
    <submittedName>
        <fullName evidence="1">Uncharacterized protein</fullName>
    </submittedName>
</protein>
<evidence type="ECO:0000313" key="2">
    <source>
        <dbReference type="Proteomes" id="UP000599437"/>
    </source>
</evidence>
<accession>A0ABQ3DHS9</accession>
<dbReference type="EMBL" id="BMVO01000001">
    <property type="protein sequence ID" value="GHA82057.1"/>
    <property type="molecule type" value="Genomic_DNA"/>
</dbReference>
<evidence type="ECO:0000313" key="1">
    <source>
        <dbReference type="EMBL" id="GHA82057.1"/>
    </source>
</evidence>
<proteinExistence type="predicted"/>
<name>A0ABQ3DHS9_9ACTN</name>